<feature type="transmembrane region" description="Helical" evidence="1">
    <location>
        <begin position="72"/>
        <end position="93"/>
    </location>
</feature>
<accession>A0ABS7SCV7</accession>
<keyword evidence="1" id="KW-0472">Membrane</keyword>
<protein>
    <recommendedName>
        <fullName evidence="4">Integral membrane protein</fullName>
    </recommendedName>
</protein>
<feature type="transmembrane region" description="Helical" evidence="1">
    <location>
        <begin position="273"/>
        <end position="298"/>
    </location>
</feature>
<keyword evidence="1" id="KW-1133">Transmembrane helix</keyword>
<dbReference type="EMBL" id="JAGSHT010000014">
    <property type="protein sequence ID" value="MBZ2197590.1"/>
    <property type="molecule type" value="Genomic_DNA"/>
</dbReference>
<evidence type="ECO:0000313" key="3">
    <source>
        <dbReference type="Proteomes" id="UP000826651"/>
    </source>
</evidence>
<evidence type="ECO:0000256" key="1">
    <source>
        <dbReference type="SAM" id="Phobius"/>
    </source>
</evidence>
<gene>
    <name evidence="2" type="ORF">KCQ71_15620</name>
</gene>
<keyword evidence="1" id="KW-0812">Transmembrane</keyword>
<comment type="caution">
    <text evidence="2">The sequence shown here is derived from an EMBL/GenBank/DDBJ whole genome shotgun (WGS) entry which is preliminary data.</text>
</comment>
<evidence type="ECO:0000313" key="2">
    <source>
        <dbReference type="EMBL" id="MBZ2197590.1"/>
    </source>
</evidence>
<feature type="transmembrane region" description="Helical" evidence="1">
    <location>
        <begin position="138"/>
        <end position="163"/>
    </location>
</feature>
<feature type="transmembrane region" description="Helical" evidence="1">
    <location>
        <begin position="207"/>
        <end position="225"/>
    </location>
</feature>
<feature type="transmembrane region" description="Helical" evidence="1">
    <location>
        <begin position="175"/>
        <end position="195"/>
    </location>
</feature>
<organism evidence="2 3">
    <name type="scientific">Occultella gossypii</name>
    <dbReference type="NCBI Taxonomy" id="2800820"/>
    <lineage>
        <taxon>Bacteria</taxon>
        <taxon>Bacillati</taxon>
        <taxon>Actinomycetota</taxon>
        <taxon>Actinomycetes</taxon>
        <taxon>Micrococcales</taxon>
        <taxon>Ruaniaceae</taxon>
        <taxon>Occultella</taxon>
    </lineage>
</organism>
<proteinExistence type="predicted"/>
<name>A0ABS7SCV7_9MICO</name>
<feature type="transmembrane region" description="Helical" evidence="1">
    <location>
        <begin position="113"/>
        <end position="132"/>
    </location>
</feature>
<feature type="transmembrane region" description="Helical" evidence="1">
    <location>
        <begin position="46"/>
        <end position="66"/>
    </location>
</feature>
<feature type="transmembrane region" description="Helical" evidence="1">
    <location>
        <begin position="318"/>
        <end position="341"/>
    </location>
</feature>
<sequence>MTSGTTSERSPARPEEAAAQIAACERTFRRYGLPLLVHGHTSRRDVYGRAAPFLVVVMLLEVFAAVRLDWAWWVNLAVLVGAIGLLFAGYAGLNVLRGRPWGTLPQDVGTAELVFFVLAPAVLPVVFGGQWVTGISVAVGNVVLLAIVRGVVGYGLAATLWWGMSRVGKELGDSLLRLIRFLPLLLIFSIALFYTTEVWQVFDHTPGASDLILGAFFVALIVLILRIRLSRETAEILDRAEREVPEAAALPALTRPQRANVAAMVGANQLLQVIVVSVGVGVFFLALGVLTITPGLMAEWAIDGGSWREEVDLFGDTLVLSQTLIRVSVAMATFTGLYYAISVLTDAVYRVDFIDDMAVKMADIAAHRVRYLRLLAARDAATSG</sequence>
<dbReference type="Proteomes" id="UP000826651">
    <property type="component" value="Unassembled WGS sequence"/>
</dbReference>
<keyword evidence="3" id="KW-1185">Reference proteome</keyword>
<reference evidence="2 3" key="1">
    <citation type="submission" date="2021-04" db="EMBL/GenBank/DDBJ databases">
        <title>Ruania sp. nov., isolated from sandy soil of mangrove forest.</title>
        <authorList>
            <person name="Ge X."/>
            <person name="Huang R."/>
            <person name="Liu W."/>
        </authorList>
    </citation>
    <scope>NUCLEOTIDE SEQUENCE [LARGE SCALE GENOMIC DNA]</scope>
    <source>
        <strain evidence="2 3">N2-46</strain>
    </source>
</reference>
<evidence type="ECO:0008006" key="4">
    <source>
        <dbReference type="Google" id="ProtNLM"/>
    </source>
</evidence>
<dbReference type="RefSeq" id="WP_223407529.1">
    <property type="nucleotide sequence ID" value="NZ_JAGSHT010000014.1"/>
</dbReference>